<proteinExistence type="predicted"/>
<evidence type="ECO:0000313" key="4">
    <source>
        <dbReference type="EMBL" id="KAK3285154.1"/>
    </source>
</evidence>
<dbReference type="Proteomes" id="UP001190700">
    <property type="component" value="Unassembled WGS sequence"/>
</dbReference>
<feature type="region of interest" description="Disordered" evidence="1">
    <location>
        <begin position="1030"/>
        <end position="1051"/>
    </location>
</feature>
<feature type="domain" description="Replication origin-binding protein" evidence="2">
    <location>
        <begin position="26"/>
        <end position="126"/>
    </location>
</feature>
<dbReference type="InterPro" id="IPR027417">
    <property type="entry name" value="P-loop_NTPase"/>
</dbReference>
<dbReference type="GO" id="GO:0006260">
    <property type="term" value="P:DNA replication"/>
    <property type="evidence" value="ECO:0007669"/>
    <property type="project" value="InterPro"/>
</dbReference>
<evidence type="ECO:0000259" key="2">
    <source>
        <dbReference type="Pfam" id="PF02399"/>
    </source>
</evidence>
<dbReference type="GO" id="GO:0003688">
    <property type="term" value="F:DNA replication origin binding"/>
    <property type="evidence" value="ECO:0007669"/>
    <property type="project" value="InterPro"/>
</dbReference>
<reference evidence="4 5" key="1">
    <citation type="journal article" date="2015" name="Genome Biol. Evol.">
        <title>Comparative Genomics of a Bacterivorous Green Alga Reveals Evolutionary Causalities and Consequences of Phago-Mixotrophic Mode of Nutrition.</title>
        <authorList>
            <person name="Burns J.A."/>
            <person name="Paasch A."/>
            <person name="Narechania A."/>
            <person name="Kim E."/>
        </authorList>
    </citation>
    <scope>NUCLEOTIDE SEQUENCE [LARGE SCALE GENOMIC DNA]</scope>
    <source>
        <strain evidence="4">PLY_AMNH</strain>
    </source>
</reference>
<accession>A0AAE0LHN9</accession>
<evidence type="ECO:0000313" key="5">
    <source>
        <dbReference type="Proteomes" id="UP001190700"/>
    </source>
</evidence>
<dbReference type="EMBL" id="LGRX02003095">
    <property type="protein sequence ID" value="KAK3282927.1"/>
    <property type="molecule type" value="Genomic_DNA"/>
</dbReference>
<dbReference type="GO" id="GO:0005524">
    <property type="term" value="F:ATP binding"/>
    <property type="evidence" value="ECO:0007669"/>
    <property type="project" value="InterPro"/>
</dbReference>
<comment type="caution">
    <text evidence="4">The sequence shown here is derived from an EMBL/GenBank/DDBJ whole genome shotgun (WGS) entry which is preliminary data.</text>
</comment>
<dbReference type="InterPro" id="IPR003450">
    <property type="entry name" value="Replication_origin-bd"/>
</dbReference>
<sequence>MVVSDPPLRVPAGWNHVTYDDDEPRVTVECMQQNSVDADGRNVTTIICADCGTQKSRATTLFIKRNPNAVVVVVSARRAAALDFKTKCKNEGLELPCYLDKVENVPIDPRGQDKVIVQINSIQRLLGGIALTAGDERPRRRVILVLDELTEILHLVESIEAKSRDALVQLYERADLTVCLCADCLWGDRIKRLEAFVSIHSNRQINLLEYKARIRPFNLRVTTNFDNFSNIVRRAMRDAKSDQPNLPLPDERELPHRRIGIICGSVKVANKLHEMALLLGLRAKLYTGKTNANQKLVEFQDVDKYLRDADVLIVTSTFALAVDIRFTQFRRVFFATCALSSSIRVIVGQGLNRWGRADGLLAENTVVGYVHCKRIAADARAKKNAEARARHCRFANDFTEAEDAKRRSFHRIQQLNHANGLGFEYESQPIISQGIGTPLWVKVVMADTKAESDLSSYDPHGELQSLCKYKRWGLTYDDETITAGGDLCVDNLDEEALVSRLTTYASKRLADLHDPMNSWGPEQIYQFTVGNLLEINTAEVLMKVESATRIHDAAASELTDMDEEARANAPGGDEPTTDFVEVAVILRTLYDFVEDEDGTQRMRLRQSRLMEIMGHYNTSTDLDGEAKVTRLIELIVSGYPSQADCVRALLYPDQADGARADRRCVSHHALISELHDWIAGVYRAMREDTDLARLAWKTWIEQSPHYRQQQQRVESWCFDVTNGTMNDRIDELTPEEAWEVKVAWGIRYIKQCPCPHTYTYLEKNLTKFKRRRNTLEGNETIARLVKKDNSDGHDKPLTQVAFESDVATGVPCILKRLRAPATSAEERIGDVDKKWLPYLKKPWGEILSHSTNTDDDGMEIEDEDAANAGTGETTTVDHVRLSPDMEKTLLELRDVCARVSSSQAYSRTARNARVATRSNPRTTPYQSINAAIGTCGYKLTMKTERKRKQCNKHKTDRREVSSCRIDDQLRRDVFDMLHIRCDACTRERRDSSEWAWCGGVTYPYHEHASHHTDIHLDSLERELRNDATGYAEDLDETEGSRSSDASMEDSPTEWVDVGALREWSASAKLELATNRTERNDLLETELKFVTALIKAAEDGGGRHSVHYHHSRKISDGRRYGTGPCIQRLRKAIRTRAARKYYHDIDIENCNPHIAWQMAKGDIRETIPHLERYCMNRDGVLGETMQFYNVNRDMAKNLYLVLMFGGSIDTWKRACDRQPRLPGDADGEFPYAQKFAEEMKALDAWVLTRVPGLGASIHEWNERVSRTGQGKLINAAGRLAFAIQIEENKIIQKIESRCRATGWKVGPLMFDGLLIERRRPLSRWDQALEDVSDATLRYFPDTVLADLQGYVKDKLDYEIRLVEKDMEICSDSRFPAAHR</sequence>
<gene>
    <name evidence="4" type="ORF">CYMTET_7211</name>
    <name evidence="3" type="ORF">CYMTET_9355</name>
</gene>
<dbReference type="SUPFAM" id="SSF52540">
    <property type="entry name" value="P-loop containing nucleoside triphosphate hydrolases"/>
    <property type="match status" value="1"/>
</dbReference>
<reference evidence="4" key="2">
    <citation type="submission" date="2023-06" db="EMBL/GenBank/DDBJ databases">
        <title>Long-read-based genome assembly of the green algal bacterivore Cymbomonas tetramitiformis.</title>
        <authorList>
            <person name="Gyaltshen Y."/>
            <person name="Rozenberg A."/>
            <person name="Paasch A."/>
            <person name="Burns J.A."/>
            <person name="Warring S."/>
            <person name="Larson R."/>
            <person name="Maurer-Alcala X."/>
            <person name="Dacks J."/>
            <person name="Kim E."/>
        </authorList>
    </citation>
    <scope>NUCLEOTIDE SEQUENCE</scope>
    <source>
        <strain evidence="4">PLY_AMNH</strain>
    </source>
</reference>
<keyword evidence="5" id="KW-1185">Reference proteome</keyword>
<evidence type="ECO:0000256" key="1">
    <source>
        <dbReference type="SAM" id="MobiDB-lite"/>
    </source>
</evidence>
<name>A0AAE0LHN9_9CHLO</name>
<protein>
    <recommendedName>
        <fullName evidence="2">Replication origin-binding protein domain-containing protein</fullName>
    </recommendedName>
</protein>
<dbReference type="EMBL" id="LGRX02001940">
    <property type="protein sequence ID" value="KAK3285154.1"/>
    <property type="molecule type" value="Genomic_DNA"/>
</dbReference>
<organism evidence="4 5">
    <name type="scientific">Cymbomonas tetramitiformis</name>
    <dbReference type="NCBI Taxonomy" id="36881"/>
    <lineage>
        <taxon>Eukaryota</taxon>
        <taxon>Viridiplantae</taxon>
        <taxon>Chlorophyta</taxon>
        <taxon>Pyramimonadophyceae</taxon>
        <taxon>Pyramimonadales</taxon>
        <taxon>Pyramimonadaceae</taxon>
        <taxon>Cymbomonas</taxon>
    </lineage>
</organism>
<evidence type="ECO:0000313" key="3">
    <source>
        <dbReference type="EMBL" id="KAK3282927.1"/>
    </source>
</evidence>
<dbReference type="Pfam" id="PF02399">
    <property type="entry name" value="Herpes_ori_bp"/>
    <property type="match status" value="1"/>
</dbReference>